<reference evidence="4" key="1">
    <citation type="journal article" date="2010" name="Genome Res.">
        <title>Population genomic sequencing of Coccidioides fungi reveals recent hybridization and transposon control.</title>
        <authorList>
            <person name="Neafsey D.E."/>
            <person name="Barker B.M."/>
            <person name="Sharpton T.J."/>
            <person name="Stajich J.E."/>
            <person name="Park D.J."/>
            <person name="Whiston E."/>
            <person name="Hung C.-Y."/>
            <person name="McMahan C."/>
            <person name="White J."/>
            <person name="Sykes S."/>
            <person name="Heiman D."/>
            <person name="Young S."/>
            <person name="Zeng Q."/>
            <person name="Abouelleil A."/>
            <person name="Aftuck L."/>
            <person name="Bessette D."/>
            <person name="Brown A."/>
            <person name="FitzGerald M."/>
            <person name="Lui A."/>
            <person name="Macdonald J.P."/>
            <person name="Priest M."/>
            <person name="Orbach M.J."/>
            <person name="Galgiani J.N."/>
            <person name="Kirkland T.N."/>
            <person name="Cole G.T."/>
            <person name="Birren B.W."/>
            <person name="Henn M.R."/>
            <person name="Taylor J.W."/>
            <person name="Rounsley S.D."/>
        </authorList>
    </citation>
    <scope>NUCLEOTIDE SEQUENCE [LARGE SCALE GENOMIC DNA]</scope>
    <source>
        <strain evidence="4">RMSCC 3703</strain>
    </source>
</reference>
<dbReference type="Proteomes" id="UP000054559">
    <property type="component" value="Unassembled WGS sequence"/>
</dbReference>
<evidence type="ECO:0000256" key="2">
    <source>
        <dbReference type="SAM" id="MobiDB-lite"/>
    </source>
</evidence>
<evidence type="ECO:0000313" key="4">
    <source>
        <dbReference type="Proteomes" id="UP000054559"/>
    </source>
</evidence>
<feature type="compositionally biased region" description="Low complexity" evidence="2">
    <location>
        <begin position="47"/>
        <end position="62"/>
    </location>
</feature>
<keyword evidence="1" id="KW-0175">Coiled coil</keyword>
<evidence type="ECO:0000313" key="3">
    <source>
        <dbReference type="EMBL" id="KMU77264.1"/>
    </source>
</evidence>
<name>A0A0J8QWL2_COCIT</name>
<protein>
    <submittedName>
        <fullName evidence="3">Uncharacterized protein</fullName>
    </submittedName>
</protein>
<organism evidence="3 4">
    <name type="scientific">Coccidioides immitis RMSCC 3703</name>
    <dbReference type="NCBI Taxonomy" id="454286"/>
    <lineage>
        <taxon>Eukaryota</taxon>
        <taxon>Fungi</taxon>
        <taxon>Dikarya</taxon>
        <taxon>Ascomycota</taxon>
        <taxon>Pezizomycotina</taxon>
        <taxon>Eurotiomycetes</taxon>
        <taxon>Eurotiomycetidae</taxon>
        <taxon>Onygenales</taxon>
        <taxon>Onygenaceae</taxon>
        <taxon>Coccidioides</taxon>
    </lineage>
</organism>
<sequence>MRFDVDDCMLNGRHGKLEQVCAVSLCLVTGGRYLTHGTSSLRRTKSKTSLNESSESRSSTRNKYSDKNFEIFLHPLGWNISQCHDIAMYRCILHTKMNHGNETTTQVLNLQQSYAREQQRRQDAERELEFEQGR</sequence>
<gene>
    <name evidence="3" type="ORF">CISG_06107</name>
</gene>
<accession>A0A0J8QWL2</accession>
<feature type="region of interest" description="Disordered" evidence="2">
    <location>
        <begin position="39"/>
        <end position="62"/>
    </location>
</feature>
<dbReference type="AlphaFoldDB" id="A0A0J8QWL2"/>
<dbReference type="EMBL" id="DS268153">
    <property type="protein sequence ID" value="KMU77264.1"/>
    <property type="molecule type" value="Genomic_DNA"/>
</dbReference>
<feature type="coiled-coil region" evidence="1">
    <location>
        <begin position="107"/>
        <end position="134"/>
    </location>
</feature>
<proteinExistence type="predicted"/>
<evidence type="ECO:0000256" key="1">
    <source>
        <dbReference type="SAM" id="Coils"/>
    </source>
</evidence>